<gene>
    <name evidence="3" type="ORF">FRX31_027918</name>
</gene>
<accession>A0A7J6VE58</accession>
<dbReference type="PANTHER" id="PTHR47293:SF70">
    <property type="entry name" value="JACALIN-RELATED LECTIN 24-RELATED"/>
    <property type="match status" value="1"/>
</dbReference>
<dbReference type="InterPro" id="IPR001229">
    <property type="entry name" value="Jacalin-like_lectin_dom"/>
</dbReference>
<dbReference type="Pfam" id="PF01419">
    <property type="entry name" value="Jacalin"/>
    <property type="match status" value="1"/>
</dbReference>
<comment type="caution">
    <text evidence="3">The sequence shown here is derived from an EMBL/GenBank/DDBJ whole genome shotgun (WGS) entry which is preliminary data.</text>
</comment>
<evidence type="ECO:0000259" key="2">
    <source>
        <dbReference type="PROSITE" id="PS51752"/>
    </source>
</evidence>
<dbReference type="Proteomes" id="UP000554482">
    <property type="component" value="Unassembled WGS sequence"/>
</dbReference>
<keyword evidence="1" id="KW-0430">Lectin</keyword>
<organism evidence="3 4">
    <name type="scientific">Thalictrum thalictroides</name>
    <name type="common">Rue-anemone</name>
    <name type="synonym">Anemone thalictroides</name>
    <dbReference type="NCBI Taxonomy" id="46969"/>
    <lineage>
        <taxon>Eukaryota</taxon>
        <taxon>Viridiplantae</taxon>
        <taxon>Streptophyta</taxon>
        <taxon>Embryophyta</taxon>
        <taxon>Tracheophyta</taxon>
        <taxon>Spermatophyta</taxon>
        <taxon>Magnoliopsida</taxon>
        <taxon>Ranunculales</taxon>
        <taxon>Ranunculaceae</taxon>
        <taxon>Thalictroideae</taxon>
        <taxon>Thalictrum</taxon>
    </lineage>
</organism>
<dbReference type="OrthoDB" id="581739at2759"/>
<dbReference type="SMART" id="SM00915">
    <property type="entry name" value="Jacalin"/>
    <property type="match status" value="1"/>
</dbReference>
<evidence type="ECO:0000256" key="1">
    <source>
        <dbReference type="ARBA" id="ARBA00022734"/>
    </source>
</evidence>
<feature type="domain" description="Jacalin-type lectin" evidence="2">
    <location>
        <begin position="29"/>
        <end position="181"/>
    </location>
</feature>
<dbReference type="PANTHER" id="PTHR47293">
    <property type="entry name" value="JACALIN-RELATED LECTIN 3"/>
    <property type="match status" value="1"/>
</dbReference>
<dbReference type="SUPFAM" id="SSF51101">
    <property type="entry name" value="Mannose-binding lectins"/>
    <property type="match status" value="1"/>
</dbReference>
<dbReference type="InterPro" id="IPR036404">
    <property type="entry name" value="Jacalin-like_lectin_dom_sf"/>
</dbReference>
<dbReference type="PROSITE" id="PS51752">
    <property type="entry name" value="JACALIN_LECTIN"/>
    <property type="match status" value="1"/>
</dbReference>
<sequence>MIKVGPYGGTNPSSVRSPFGGNSTFGSNSVFGSPFGGNSDCSSKAWDEKGVKGLSRIYICHGYGVINSIQTGYVEGNSIVLSEKHGGNGSRFDTVTLDYPSEFLTGINGHTTSSGIGSITFVTNQSTYGPFGSEKYNPAAGVFGSVKPGEMYVITFGNDFFGFHGYSNDSFLEKIGAYVKPSLTTCVGIKSEPTV</sequence>
<evidence type="ECO:0000313" key="4">
    <source>
        <dbReference type="Proteomes" id="UP000554482"/>
    </source>
</evidence>
<proteinExistence type="predicted"/>
<protein>
    <submittedName>
        <fullName evidence="3">Inactive protein RESTRICTED TEV MOVEMENT 1-like</fullName>
    </submittedName>
</protein>
<evidence type="ECO:0000313" key="3">
    <source>
        <dbReference type="EMBL" id="KAF5182495.1"/>
    </source>
</evidence>
<dbReference type="AlphaFoldDB" id="A0A7J6VE58"/>
<dbReference type="EMBL" id="JABWDY010034661">
    <property type="protein sequence ID" value="KAF5182495.1"/>
    <property type="molecule type" value="Genomic_DNA"/>
</dbReference>
<reference evidence="3 4" key="1">
    <citation type="submission" date="2020-06" db="EMBL/GenBank/DDBJ databases">
        <title>Transcriptomic and genomic resources for Thalictrum thalictroides and T. hernandezii: Facilitating candidate gene discovery in an emerging model plant lineage.</title>
        <authorList>
            <person name="Arias T."/>
            <person name="Riano-Pachon D.M."/>
            <person name="Di Stilio V.S."/>
        </authorList>
    </citation>
    <scope>NUCLEOTIDE SEQUENCE [LARGE SCALE GENOMIC DNA]</scope>
    <source>
        <strain evidence="4">cv. WT478/WT964</strain>
        <tissue evidence="3">Leaves</tissue>
    </source>
</reference>
<keyword evidence="4" id="KW-1185">Reference proteome</keyword>
<dbReference type="Gene3D" id="2.100.10.30">
    <property type="entry name" value="Jacalin-like lectin domain"/>
    <property type="match status" value="1"/>
</dbReference>
<name>A0A7J6VE58_THATH</name>
<dbReference type="GO" id="GO:0030246">
    <property type="term" value="F:carbohydrate binding"/>
    <property type="evidence" value="ECO:0007669"/>
    <property type="project" value="UniProtKB-KW"/>
</dbReference>